<dbReference type="InterPro" id="IPR023780">
    <property type="entry name" value="Chromo_domain"/>
</dbReference>
<feature type="compositionally biased region" description="Acidic residues" evidence="3">
    <location>
        <begin position="32"/>
        <end position="45"/>
    </location>
</feature>
<dbReference type="InterPro" id="IPR000953">
    <property type="entry name" value="Chromo/chromo_shadow_dom"/>
</dbReference>
<dbReference type="SMART" id="SM00298">
    <property type="entry name" value="CHROMO"/>
    <property type="match status" value="1"/>
</dbReference>
<evidence type="ECO:0000259" key="4">
    <source>
        <dbReference type="PROSITE" id="PS50013"/>
    </source>
</evidence>
<evidence type="ECO:0000256" key="2">
    <source>
        <dbReference type="ARBA" id="ARBA00023242"/>
    </source>
</evidence>
<dbReference type="PROSITE" id="PS50013">
    <property type="entry name" value="CHROMO_2"/>
    <property type="match status" value="1"/>
</dbReference>
<protein>
    <recommendedName>
        <fullName evidence="4">Chromo domain-containing protein</fullName>
    </recommendedName>
</protein>
<dbReference type="CDD" id="cd00024">
    <property type="entry name" value="CD_CSD"/>
    <property type="match status" value="1"/>
</dbReference>
<feature type="domain" description="Chromo" evidence="4">
    <location>
        <begin position="48"/>
        <end position="106"/>
    </location>
</feature>
<proteinExistence type="predicted"/>
<sequence>MSDSELEFSLESSKNPSPVKKKDVKPMKADSASDEDSEDDYEEDSDVYEVEDILGHKIVNNKTYYHVKWKGYPIEEATWEIESNLNCDQILNKYLKSYENYIDSAQLPGKPIPIPKRVLKIKKSKDDEIVYVVQYKDGKTADVTSESMKKLNPKLAIRFLEDSIYYNAK</sequence>
<dbReference type="SUPFAM" id="SSF54160">
    <property type="entry name" value="Chromo domain-like"/>
    <property type="match status" value="1"/>
</dbReference>
<dbReference type="PANTHER" id="PTHR22812">
    <property type="entry name" value="CHROMOBOX PROTEIN"/>
    <property type="match status" value="1"/>
</dbReference>
<dbReference type="InParanoid" id="A2FMU1"/>
<dbReference type="Gene3D" id="2.40.50.40">
    <property type="match status" value="2"/>
</dbReference>
<dbReference type="Proteomes" id="UP000001542">
    <property type="component" value="Unassembled WGS sequence"/>
</dbReference>
<dbReference type="GO" id="GO:0005634">
    <property type="term" value="C:nucleus"/>
    <property type="evidence" value="ECO:0007669"/>
    <property type="project" value="UniProtKB-SubCell"/>
</dbReference>
<dbReference type="GO" id="GO:0003682">
    <property type="term" value="F:chromatin binding"/>
    <property type="evidence" value="ECO:0000318"/>
    <property type="project" value="GO_Central"/>
</dbReference>
<dbReference type="GO" id="GO:0005721">
    <property type="term" value="C:pericentric heterochromatin"/>
    <property type="evidence" value="ECO:0000318"/>
    <property type="project" value="GO_Central"/>
</dbReference>
<gene>
    <name evidence="5" type="ORF">TVAG_285970</name>
</gene>
<evidence type="ECO:0000256" key="1">
    <source>
        <dbReference type="ARBA" id="ARBA00004123"/>
    </source>
</evidence>
<dbReference type="EMBL" id="DS113893">
    <property type="protein sequence ID" value="EAX93758.1"/>
    <property type="molecule type" value="Genomic_DNA"/>
</dbReference>
<dbReference type="AlphaFoldDB" id="A2FMU1"/>
<name>A2FMU1_TRIV3</name>
<dbReference type="VEuPathDB" id="TrichDB:TVAGG3_0818390"/>
<keyword evidence="2" id="KW-0539">Nucleus</keyword>
<dbReference type="VEuPathDB" id="TrichDB:TVAG_285970"/>
<accession>A2FMU1</accession>
<dbReference type="OrthoDB" id="433924at2759"/>
<dbReference type="GO" id="GO:0031507">
    <property type="term" value="P:heterochromatin formation"/>
    <property type="evidence" value="ECO:0000318"/>
    <property type="project" value="GO_Central"/>
</dbReference>
<organism evidence="5 6">
    <name type="scientific">Trichomonas vaginalis (strain ATCC PRA-98 / G3)</name>
    <dbReference type="NCBI Taxonomy" id="412133"/>
    <lineage>
        <taxon>Eukaryota</taxon>
        <taxon>Metamonada</taxon>
        <taxon>Parabasalia</taxon>
        <taxon>Trichomonadida</taxon>
        <taxon>Trichomonadidae</taxon>
        <taxon>Trichomonas</taxon>
    </lineage>
</organism>
<dbReference type="InterPro" id="IPR051219">
    <property type="entry name" value="Heterochromatin_chromo-domain"/>
</dbReference>
<evidence type="ECO:0000313" key="6">
    <source>
        <dbReference type="Proteomes" id="UP000001542"/>
    </source>
</evidence>
<evidence type="ECO:0000256" key="3">
    <source>
        <dbReference type="SAM" id="MobiDB-lite"/>
    </source>
</evidence>
<dbReference type="Pfam" id="PF00385">
    <property type="entry name" value="Chromo"/>
    <property type="match status" value="1"/>
</dbReference>
<reference evidence="5" key="1">
    <citation type="submission" date="2006-10" db="EMBL/GenBank/DDBJ databases">
        <authorList>
            <person name="Amadeo P."/>
            <person name="Zhao Q."/>
            <person name="Wortman J."/>
            <person name="Fraser-Liggett C."/>
            <person name="Carlton J."/>
        </authorList>
    </citation>
    <scope>NUCLEOTIDE SEQUENCE</scope>
    <source>
        <strain evidence="5">G3</strain>
    </source>
</reference>
<dbReference type="STRING" id="5722.A2FMU1"/>
<keyword evidence="6" id="KW-1185">Reference proteome</keyword>
<reference evidence="5" key="2">
    <citation type="journal article" date="2007" name="Science">
        <title>Draft genome sequence of the sexually transmitted pathogen Trichomonas vaginalis.</title>
        <authorList>
            <person name="Carlton J.M."/>
            <person name="Hirt R.P."/>
            <person name="Silva J.C."/>
            <person name="Delcher A.L."/>
            <person name="Schatz M."/>
            <person name="Zhao Q."/>
            <person name="Wortman J.R."/>
            <person name="Bidwell S.L."/>
            <person name="Alsmark U.C.M."/>
            <person name="Besteiro S."/>
            <person name="Sicheritz-Ponten T."/>
            <person name="Noel C.J."/>
            <person name="Dacks J.B."/>
            <person name="Foster P.G."/>
            <person name="Simillion C."/>
            <person name="Van de Peer Y."/>
            <person name="Miranda-Saavedra D."/>
            <person name="Barton G.J."/>
            <person name="Westrop G.D."/>
            <person name="Mueller S."/>
            <person name="Dessi D."/>
            <person name="Fiori P.L."/>
            <person name="Ren Q."/>
            <person name="Paulsen I."/>
            <person name="Zhang H."/>
            <person name="Bastida-Corcuera F.D."/>
            <person name="Simoes-Barbosa A."/>
            <person name="Brown M.T."/>
            <person name="Hayes R.D."/>
            <person name="Mukherjee M."/>
            <person name="Okumura C.Y."/>
            <person name="Schneider R."/>
            <person name="Smith A.J."/>
            <person name="Vanacova S."/>
            <person name="Villalvazo M."/>
            <person name="Haas B.J."/>
            <person name="Pertea M."/>
            <person name="Feldblyum T.V."/>
            <person name="Utterback T.R."/>
            <person name="Shu C.L."/>
            <person name="Osoegawa K."/>
            <person name="de Jong P.J."/>
            <person name="Hrdy I."/>
            <person name="Horvathova L."/>
            <person name="Zubacova Z."/>
            <person name="Dolezal P."/>
            <person name="Malik S.B."/>
            <person name="Logsdon J.M. Jr."/>
            <person name="Henze K."/>
            <person name="Gupta A."/>
            <person name="Wang C.C."/>
            <person name="Dunne R.L."/>
            <person name="Upcroft J.A."/>
            <person name="Upcroft P."/>
            <person name="White O."/>
            <person name="Salzberg S.L."/>
            <person name="Tang P."/>
            <person name="Chiu C.-H."/>
            <person name="Lee Y.-S."/>
            <person name="Embley T.M."/>
            <person name="Coombs G.H."/>
            <person name="Mottram J.C."/>
            <person name="Tachezy J."/>
            <person name="Fraser-Liggett C.M."/>
            <person name="Johnson P.J."/>
        </authorList>
    </citation>
    <scope>NUCLEOTIDE SEQUENCE [LARGE SCALE GENOMIC DNA]</scope>
    <source>
        <strain evidence="5">G3</strain>
    </source>
</reference>
<feature type="region of interest" description="Disordered" evidence="3">
    <location>
        <begin position="1"/>
        <end position="45"/>
    </location>
</feature>
<comment type="subcellular location">
    <subcellularLocation>
        <location evidence="1">Nucleus</location>
    </subcellularLocation>
</comment>
<dbReference type="RefSeq" id="XP_001306688.1">
    <property type="nucleotide sequence ID" value="XM_001306687.1"/>
</dbReference>
<dbReference type="InterPro" id="IPR016197">
    <property type="entry name" value="Chromo-like_dom_sf"/>
</dbReference>
<dbReference type="KEGG" id="tva:4751480"/>
<evidence type="ECO:0000313" key="5">
    <source>
        <dbReference type="EMBL" id="EAX93758.1"/>
    </source>
</evidence>